<dbReference type="EMBL" id="OW240916">
    <property type="protein sequence ID" value="CAH2296283.1"/>
    <property type="molecule type" value="Genomic_DNA"/>
</dbReference>
<organism evidence="1 2">
    <name type="scientific">Pelobates cultripes</name>
    <name type="common">Western spadefoot toad</name>
    <dbReference type="NCBI Taxonomy" id="61616"/>
    <lineage>
        <taxon>Eukaryota</taxon>
        <taxon>Metazoa</taxon>
        <taxon>Chordata</taxon>
        <taxon>Craniata</taxon>
        <taxon>Vertebrata</taxon>
        <taxon>Euteleostomi</taxon>
        <taxon>Amphibia</taxon>
        <taxon>Batrachia</taxon>
        <taxon>Anura</taxon>
        <taxon>Pelobatoidea</taxon>
        <taxon>Pelobatidae</taxon>
        <taxon>Pelobates</taxon>
    </lineage>
</organism>
<dbReference type="PANTHER" id="PTHR21301">
    <property type="entry name" value="REVERSE TRANSCRIPTASE"/>
    <property type="match status" value="1"/>
</dbReference>
<dbReference type="Proteomes" id="UP001295444">
    <property type="component" value="Chromosome 05"/>
</dbReference>
<reference evidence="1" key="1">
    <citation type="submission" date="2022-03" db="EMBL/GenBank/DDBJ databases">
        <authorList>
            <person name="Alioto T."/>
            <person name="Alioto T."/>
            <person name="Gomez Garrido J."/>
        </authorList>
    </citation>
    <scope>NUCLEOTIDE SEQUENCE</scope>
</reference>
<keyword evidence="2" id="KW-1185">Reference proteome</keyword>
<evidence type="ECO:0000313" key="2">
    <source>
        <dbReference type="Proteomes" id="UP001295444"/>
    </source>
</evidence>
<sequence>MTASPTEVNSLDVHIYKNQSELAYTLYTKATDRNTILKADSFHPKPLKESLPLSQFMRVVRNNYDPVNTPKQIKEMWTKFRDNSYKDSTLQQVTVITDPICQPVM</sequence>
<dbReference type="PANTHER" id="PTHR21301:SF12">
    <property type="match status" value="1"/>
</dbReference>
<gene>
    <name evidence="1" type="ORF">PECUL_23A037473</name>
</gene>
<accession>A0AAD1SBM4</accession>
<name>A0AAD1SBM4_PELCU</name>
<dbReference type="AlphaFoldDB" id="A0AAD1SBM4"/>
<evidence type="ECO:0000313" key="1">
    <source>
        <dbReference type="EMBL" id="CAH2296283.1"/>
    </source>
</evidence>
<proteinExistence type="predicted"/>
<protein>
    <submittedName>
        <fullName evidence="1">Uncharacterized protein</fullName>
    </submittedName>
</protein>